<dbReference type="EMBL" id="MEHA01000027">
    <property type="protein sequence ID" value="ODR45381.1"/>
    <property type="molecule type" value="Genomic_DNA"/>
</dbReference>
<dbReference type="OrthoDB" id="9781670at2"/>
<sequence>MKRIGIYGRKSVFSDKSESIEHQFTLGKEYAYANYDNPEIIYYKDEGESGSYLERPDFQILLNDVINDNLDIVICYKLDRISRDVADFGAVYKLFMAHNTEIIPLRDNIVINENMSPIEKAMMYINTVFSQVERENTIIRVTDNMIELAKDGYWTGGRAPLGFSSKEIIVGGKKHHILSHNPTEIEFYTMVADTFLNGFTLSGLETYFRKNNVKTLRNAYLSSTQIWTILKSPFAAPADEATYDYFSSLGCKMVHDRSKYDGSHGLLVYGRTSGGRKRKHVTNPPDKWLVSIGLHTPIITSDKWLSIQKCFGNNTFCKTRKYKVGILNDILRCSCGSYMKVKHKYDKQYNVHYYHYRCLQRERRGSEYCASQMISVETLDNEVIEILKGIKLDKTLIDNYTTPASFFPLFRKPETINREIENEGKKIQNLTMSLAEASGSSAAKYIIKDIESHDKRIDELKEELKKSRLAMQNVKELQINKEDKYNAVCKIVDCIETATYDEINALLKETLTECVYDGEVLHIKL</sequence>
<evidence type="ECO:0000256" key="1">
    <source>
        <dbReference type="SAM" id="Coils"/>
    </source>
</evidence>
<evidence type="ECO:0000259" key="2">
    <source>
        <dbReference type="PROSITE" id="PS51736"/>
    </source>
</evidence>
<protein>
    <recommendedName>
        <fullName evidence="2">Resolvase/invertase-type recombinase catalytic domain-containing protein</fullName>
    </recommendedName>
</protein>
<dbReference type="GO" id="GO:0003677">
    <property type="term" value="F:DNA binding"/>
    <property type="evidence" value="ECO:0007669"/>
    <property type="project" value="InterPro"/>
</dbReference>
<dbReference type="PANTHER" id="PTHR30461">
    <property type="entry name" value="DNA-INVERTASE FROM LAMBDOID PROPHAGE"/>
    <property type="match status" value="1"/>
</dbReference>
<dbReference type="Pfam" id="PF00239">
    <property type="entry name" value="Resolvase"/>
    <property type="match status" value="1"/>
</dbReference>
<dbReference type="Pfam" id="PF13408">
    <property type="entry name" value="Zn_ribbon_recom"/>
    <property type="match status" value="1"/>
</dbReference>
<name>A0A1E3UAC7_9FIRM</name>
<dbReference type="CDD" id="cd00338">
    <property type="entry name" value="Ser_Recombinase"/>
    <property type="match status" value="1"/>
</dbReference>
<dbReference type="InterPro" id="IPR050639">
    <property type="entry name" value="SSR_resolvase"/>
</dbReference>
<dbReference type="Pfam" id="PF07508">
    <property type="entry name" value="Recombinase"/>
    <property type="match status" value="1"/>
</dbReference>
<feature type="domain" description="Resolvase/invertase-type recombinase catalytic" evidence="2">
    <location>
        <begin position="3"/>
        <end position="152"/>
    </location>
</feature>
<dbReference type="Gene3D" id="3.40.50.1390">
    <property type="entry name" value="Resolvase, N-terminal catalytic domain"/>
    <property type="match status" value="1"/>
</dbReference>
<reference evidence="3 4" key="1">
    <citation type="submission" date="2016-08" db="EMBL/GenBank/DDBJ databases">
        <authorList>
            <person name="Seilhamer J.J."/>
        </authorList>
    </citation>
    <scope>NUCLEOTIDE SEQUENCE [LARGE SCALE GENOMIC DNA]</scope>
    <source>
        <strain evidence="3 4">NML150140-1</strain>
    </source>
</reference>
<proteinExistence type="predicted"/>
<dbReference type="PROSITE" id="PS51736">
    <property type="entry name" value="RECOMBINASES_3"/>
    <property type="match status" value="1"/>
</dbReference>
<feature type="coiled-coil region" evidence="1">
    <location>
        <begin position="443"/>
        <end position="477"/>
    </location>
</feature>
<dbReference type="PANTHER" id="PTHR30461:SF23">
    <property type="entry name" value="DNA RECOMBINASE-RELATED"/>
    <property type="match status" value="1"/>
</dbReference>
<evidence type="ECO:0000313" key="4">
    <source>
        <dbReference type="Proteomes" id="UP000094271"/>
    </source>
</evidence>
<dbReference type="InterPro" id="IPR025827">
    <property type="entry name" value="Zn_ribbon_recom_dom"/>
</dbReference>
<dbReference type="SUPFAM" id="SSF53041">
    <property type="entry name" value="Resolvase-like"/>
    <property type="match status" value="1"/>
</dbReference>
<dbReference type="Proteomes" id="UP000094271">
    <property type="component" value="Unassembled WGS sequence"/>
</dbReference>
<organism evidence="3 4">
    <name type="scientific">Eisenbergiella tayi</name>
    <dbReference type="NCBI Taxonomy" id="1432052"/>
    <lineage>
        <taxon>Bacteria</taxon>
        <taxon>Bacillati</taxon>
        <taxon>Bacillota</taxon>
        <taxon>Clostridia</taxon>
        <taxon>Lachnospirales</taxon>
        <taxon>Lachnospiraceae</taxon>
        <taxon>Eisenbergiella</taxon>
    </lineage>
</organism>
<gene>
    <name evidence="3" type="ORF">BEI59_26945</name>
</gene>
<evidence type="ECO:0000313" key="3">
    <source>
        <dbReference type="EMBL" id="ODR45381.1"/>
    </source>
</evidence>
<dbReference type="AlphaFoldDB" id="A0A1E3UAC7"/>
<dbReference type="InterPro" id="IPR011109">
    <property type="entry name" value="DNA_bind_recombinase_dom"/>
</dbReference>
<dbReference type="GO" id="GO:0000150">
    <property type="term" value="F:DNA strand exchange activity"/>
    <property type="evidence" value="ECO:0007669"/>
    <property type="project" value="InterPro"/>
</dbReference>
<keyword evidence="1" id="KW-0175">Coiled coil</keyword>
<dbReference type="InterPro" id="IPR036162">
    <property type="entry name" value="Resolvase-like_N_sf"/>
</dbReference>
<dbReference type="Gene3D" id="3.90.1750.20">
    <property type="entry name" value="Putative Large Serine Recombinase, Chain B, Domain 2"/>
    <property type="match status" value="1"/>
</dbReference>
<accession>A0A1E3UAC7</accession>
<dbReference type="InterPro" id="IPR006119">
    <property type="entry name" value="Resolv_N"/>
</dbReference>
<dbReference type="SMART" id="SM00857">
    <property type="entry name" value="Resolvase"/>
    <property type="match status" value="1"/>
</dbReference>
<dbReference type="InterPro" id="IPR038109">
    <property type="entry name" value="DNA_bind_recomb_sf"/>
</dbReference>
<dbReference type="RefSeq" id="WP_069432127.1">
    <property type="nucleotide sequence ID" value="NZ_MEHA01000027.1"/>
</dbReference>
<comment type="caution">
    <text evidence="3">The sequence shown here is derived from an EMBL/GenBank/DDBJ whole genome shotgun (WGS) entry which is preliminary data.</text>
</comment>